<dbReference type="Proteomes" id="UP000190037">
    <property type="component" value="Unassembled WGS sequence"/>
</dbReference>
<dbReference type="STRING" id="159449.B4N89_13455"/>
<feature type="transmembrane region" description="Helical" evidence="1">
    <location>
        <begin position="358"/>
        <end position="376"/>
    </location>
</feature>
<gene>
    <name evidence="3" type="ORF">B4N89_13455</name>
</gene>
<keyword evidence="1" id="KW-0472">Membrane</keyword>
<dbReference type="OrthoDB" id="3765294at2"/>
<dbReference type="AlphaFoldDB" id="A0A1T3NY84"/>
<name>A0A1T3NY84_9ACTN</name>
<evidence type="ECO:0000313" key="4">
    <source>
        <dbReference type="Proteomes" id="UP000190037"/>
    </source>
</evidence>
<feature type="domain" description="Phage tail tape measure protein" evidence="2">
    <location>
        <begin position="99"/>
        <end position="284"/>
    </location>
</feature>
<comment type="caution">
    <text evidence="3">The sequence shown here is derived from an EMBL/GenBank/DDBJ whole genome shotgun (WGS) entry which is preliminary data.</text>
</comment>
<protein>
    <recommendedName>
        <fullName evidence="2">Phage tail tape measure protein domain-containing protein</fullName>
    </recommendedName>
</protein>
<evidence type="ECO:0000259" key="2">
    <source>
        <dbReference type="Pfam" id="PF10145"/>
    </source>
</evidence>
<dbReference type="EMBL" id="MWQN01000001">
    <property type="protein sequence ID" value="OPC81807.1"/>
    <property type="molecule type" value="Genomic_DNA"/>
</dbReference>
<keyword evidence="4" id="KW-1185">Reference proteome</keyword>
<evidence type="ECO:0000256" key="1">
    <source>
        <dbReference type="SAM" id="Phobius"/>
    </source>
</evidence>
<organism evidence="3 4">
    <name type="scientific">Embleya scabrispora</name>
    <dbReference type="NCBI Taxonomy" id="159449"/>
    <lineage>
        <taxon>Bacteria</taxon>
        <taxon>Bacillati</taxon>
        <taxon>Actinomycetota</taxon>
        <taxon>Actinomycetes</taxon>
        <taxon>Kitasatosporales</taxon>
        <taxon>Streptomycetaceae</taxon>
        <taxon>Embleya</taxon>
    </lineage>
</organism>
<accession>A0A1T3NY84</accession>
<dbReference type="RefSeq" id="WP_078976080.1">
    <property type="nucleotide sequence ID" value="NZ_MWQN01000001.1"/>
</dbReference>
<feature type="transmembrane region" description="Helical" evidence="1">
    <location>
        <begin position="410"/>
        <end position="431"/>
    </location>
</feature>
<dbReference type="InterPro" id="IPR010090">
    <property type="entry name" value="Phage_tape_meas"/>
</dbReference>
<sequence length="638" mass="65226">MTDTSLVFNLIAKDRASGQLNAMKEKFTAAATAISAGIAGALGKGVADSLDMGRANSVMAAQLDLTGDQAARVARLSGTAFKAGFGESIQDVNTALIGVTSSVSSLGTTSDAELVRMTKQATALGEVFEFDIGETATAAGQLIKTGLAKNGTEAFDLITSAAQSLPKSMQADLPATINEYSTQFRRLGLDGTTAMALLAQGVKGGARDIDQVADAIGQFGELALAGGQAAKDAFKSIGLDADDMAAKIAKGGPTAASALQITLDALRGTKDESTKLNAATALFGDPGTVMADALFALNPASAAAATGMDNTAGAATRMTDTLSKDPSRKLEAFKRTAMAKLADIGGVIVQFGQTHQQYMRPVLLTLAGLAAAVLIVKAGMMAWAAAQVVWSGATAAATAVQWLWNAAMAASPITWVIIGIIALIATIVLLWQHSETFRAIVTGAWNATWSTIQSVAGWFTGTLWPGVVAVWDGIAGGAIAMGDGIRDTFNGVMSWLGALPGRVTSATAGMWNGISDGFRGAVNGVIGGWNRLSFTVGGGSFMGVSIPSFTLGTPDIPYLARGGDIVRGGRVVVGDAGPEVLDLPTGARVTPLSRAGGGGDGTVRLVLDVTGADEDLKRMIRRMVRVDGRGSAQVAFGT</sequence>
<keyword evidence="1" id="KW-0812">Transmembrane</keyword>
<keyword evidence="1" id="KW-1133">Transmembrane helix</keyword>
<evidence type="ECO:0000313" key="3">
    <source>
        <dbReference type="EMBL" id="OPC81807.1"/>
    </source>
</evidence>
<proteinExistence type="predicted"/>
<reference evidence="3 4" key="1">
    <citation type="submission" date="2017-03" db="EMBL/GenBank/DDBJ databases">
        <title>Draft genome sequence of Streptomyces scabrisporus NF3, endophyte isolated from Amphipterygium adstringens.</title>
        <authorList>
            <person name="Vazquez M."/>
            <person name="Ceapa C.D."/>
            <person name="Rodriguez Luna D."/>
            <person name="Sanchez Esquivel S."/>
        </authorList>
    </citation>
    <scope>NUCLEOTIDE SEQUENCE [LARGE SCALE GENOMIC DNA]</scope>
    <source>
        <strain evidence="3 4">NF3</strain>
    </source>
</reference>
<dbReference type="Pfam" id="PF10145">
    <property type="entry name" value="PhageMin_Tail"/>
    <property type="match status" value="1"/>
</dbReference>